<keyword evidence="3" id="KW-0255">Endonuclease</keyword>
<dbReference type="Proteomes" id="UP000829517">
    <property type="component" value="Unassembled WGS sequence"/>
</dbReference>
<dbReference type="InterPro" id="IPR036691">
    <property type="entry name" value="Endo/exonu/phosph_ase_sf"/>
</dbReference>
<evidence type="ECO:0000256" key="1">
    <source>
        <dbReference type="SAM" id="SignalP"/>
    </source>
</evidence>
<dbReference type="RefSeq" id="WP_236959206.1">
    <property type="nucleotide sequence ID" value="NZ_JAETXX010000006.1"/>
</dbReference>
<reference evidence="3 4" key="1">
    <citation type="submission" date="2021-01" db="EMBL/GenBank/DDBJ databases">
        <title>Genome sequencing of Joostella atrarenae M1-2 (= KCTC 23194).</title>
        <authorList>
            <person name="Zakaria M.R."/>
            <person name="Lam M.Q."/>
            <person name="Chong C.S."/>
        </authorList>
    </citation>
    <scope>NUCLEOTIDE SEQUENCE [LARGE SCALE GENOMIC DNA]</scope>
    <source>
        <strain evidence="3 4">M1-2</strain>
    </source>
</reference>
<protein>
    <submittedName>
        <fullName evidence="3">Endonuclease/exonuclease/phosphatase family protein</fullName>
    </submittedName>
</protein>
<evidence type="ECO:0000313" key="3">
    <source>
        <dbReference type="EMBL" id="MCF8715240.1"/>
    </source>
</evidence>
<feature type="signal peptide" evidence="1">
    <location>
        <begin position="1"/>
        <end position="18"/>
    </location>
</feature>
<accession>A0ABS9J483</accession>
<comment type="caution">
    <text evidence="3">The sequence shown here is derived from an EMBL/GenBank/DDBJ whole genome shotgun (WGS) entry which is preliminary data.</text>
</comment>
<dbReference type="PANTHER" id="PTHR12121:SF36">
    <property type="entry name" value="ENDONUCLEASE_EXONUCLEASE_PHOSPHATASE DOMAIN-CONTAINING PROTEIN"/>
    <property type="match status" value="1"/>
</dbReference>
<proteinExistence type="predicted"/>
<gene>
    <name evidence="3" type="ORF">JM658_10420</name>
</gene>
<feature type="chain" id="PRO_5047489177" evidence="1">
    <location>
        <begin position="19"/>
        <end position="277"/>
    </location>
</feature>
<dbReference type="SUPFAM" id="SSF56219">
    <property type="entry name" value="DNase I-like"/>
    <property type="match status" value="1"/>
</dbReference>
<dbReference type="CDD" id="cd09083">
    <property type="entry name" value="EEP-1"/>
    <property type="match status" value="1"/>
</dbReference>
<evidence type="ECO:0000313" key="4">
    <source>
        <dbReference type="Proteomes" id="UP000829517"/>
    </source>
</evidence>
<dbReference type="InterPro" id="IPR050410">
    <property type="entry name" value="CCR4/nocturin_mRNA_transcr"/>
</dbReference>
<dbReference type="GO" id="GO:0004519">
    <property type="term" value="F:endonuclease activity"/>
    <property type="evidence" value="ECO:0007669"/>
    <property type="project" value="UniProtKB-KW"/>
</dbReference>
<dbReference type="PANTHER" id="PTHR12121">
    <property type="entry name" value="CARBON CATABOLITE REPRESSOR PROTEIN 4"/>
    <property type="match status" value="1"/>
</dbReference>
<organism evidence="3 4">
    <name type="scientific">Joostella atrarenae</name>
    <dbReference type="NCBI Taxonomy" id="679257"/>
    <lineage>
        <taxon>Bacteria</taxon>
        <taxon>Pseudomonadati</taxon>
        <taxon>Bacteroidota</taxon>
        <taxon>Flavobacteriia</taxon>
        <taxon>Flavobacteriales</taxon>
        <taxon>Flavobacteriaceae</taxon>
        <taxon>Joostella</taxon>
    </lineage>
</organism>
<dbReference type="EMBL" id="JAETXX010000006">
    <property type="protein sequence ID" value="MCF8715240.1"/>
    <property type="molecule type" value="Genomic_DNA"/>
</dbReference>
<keyword evidence="1" id="KW-0732">Signal</keyword>
<sequence>MKRFSLLLLFFACSFLSAQDLKVMTYNIKYNNPSDAENNWDSRKDFLISQLNFYAPDIFGTQEGLHDQLEDIQHALKDYKYIGVGRDEGDTKGEYSAIFYNVKKYDVENGSTFWLSPTSNKPSKGWDAALNRICSYATFKDKESGKEFMVFNTHFDHVGHVARLESSKLILKKMKELNPKNLPIVLTGDFNLDSNSEGVVAIKKEMLDSHLEAGKNAFGPDGTFNGFHFEKPVDNKIDFVFISDNDFEVLKSGIFSDSKNLKYPSDHFPVMAYLNFK</sequence>
<feature type="domain" description="Endonuclease/exonuclease/phosphatase" evidence="2">
    <location>
        <begin position="24"/>
        <end position="267"/>
    </location>
</feature>
<dbReference type="Pfam" id="PF03372">
    <property type="entry name" value="Exo_endo_phos"/>
    <property type="match status" value="1"/>
</dbReference>
<name>A0ABS9J483_9FLAO</name>
<dbReference type="Gene3D" id="3.60.10.10">
    <property type="entry name" value="Endonuclease/exonuclease/phosphatase"/>
    <property type="match status" value="1"/>
</dbReference>
<keyword evidence="3" id="KW-0540">Nuclease</keyword>
<keyword evidence="3" id="KW-0378">Hydrolase</keyword>
<dbReference type="InterPro" id="IPR005135">
    <property type="entry name" value="Endo/exonuclease/phosphatase"/>
</dbReference>
<keyword evidence="4" id="KW-1185">Reference proteome</keyword>
<evidence type="ECO:0000259" key="2">
    <source>
        <dbReference type="Pfam" id="PF03372"/>
    </source>
</evidence>